<gene>
    <name evidence="1" type="ORF">UY33_C0003G0051</name>
</gene>
<reference evidence="1 2" key="1">
    <citation type="journal article" date="2015" name="Nature">
        <title>rRNA introns, odd ribosomes, and small enigmatic genomes across a large radiation of phyla.</title>
        <authorList>
            <person name="Brown C.T."/>
            <person name="Hug L.A."/>
            <person name="Thomas B.C."/>
            <person name="Sharon I."/>
            <person name="Castelle C.J."/>
            <person name="Singh A."/>
            <person name="Wilkins M.J."/>
            <person name="Williams K.H."/>
            <person name="Banfield J.F."/>
        </authorList>
    </citation>
    <scope>NUCLEOTIDE SEQUENCE [LARGE SCALE GENOMIC DNA]</scope>
</reference>
<evidence type="ECO:0000313" key="1">
    <source>
        <dbReference type="EMBL" id="KKW00923.1"/>
    </source>
</evidence>
<proteinExistence type="predicted"/>
<accession>A0A0G1V322</accession>
<dbReference type="EMBL" id="LCPP01000003">
    <property type="protein sequence ID" value="KKW00923.1"/>
    <property type="molecule type" value="Genomic_DNA"/>
</dbReference>
<dbReference type="Proteomes" id="UP000034637">
    <property type="component" value="Unassembled WGS sequence"/>
</dbReference>
<comment type="caution">
    <text evidence="1">The sequence shown here is derived from an EMBL/GenBank/DDBJ whole genome shotgun (WGS) entry which is preliminary data.</text>
</comment>
<protein>
    <submittedName>
        <fullName evidence="1">Uncharacterized protein</fullName>
    </submittedName>
</protein>
<evidence type="ECO:0000313" key="2">
    <source>
        <dbReference type="Proteomes" id="UP000034637"/>
    </source>
</evidence>
<sequence length="76" mass="8055">MYVPMKKFEGRILTSSIAAVWNSVLAGICLCCSIQRIAARENSGGTAMTQEKKDGNFSGVSFSNGDGCMGVTIKCN</sequence>
<name>A0A0G1V322_9BACT</name>
<dbReference type="AlphaFoldDB" id="A0A0G1V322"/>
<organism evidence="1 2">
    <name type="scientific">Candidatus Amesbacteria bacterium GW2011_GWA1_48_9</name>
    <dbReference type="NCBI Taxonomy" id="1618355"/>
    <lineage>
        <taxon>Bacteria</taxon>
        <taxon>Candidatus Amesiibacteriota</taxon>
    </lineage>
</organism>